<dbReference type="PANTHER" id="PTHR31694:SF26">
    <property type="entry name" value="OS05G0151100 PROTEIN"/>
    <property type="match status" value="1"/>
</dbReference>
<name>A0ABW9KNM4_9BACT</name>
<dbReference type="Proteomes" id="UP001634747">
    <property type="component" value="Unassembled WGS sequence"/>
</dbReference>
<keyword evidence="2" id="KW-1185">Reference proteome</keyword>
<dbReference type="CDD" id="cd00657">
    <property type="entry name" value="Ferritin_like"/>
    <property type="match status" value="1"/>
</dbReference>
<evidence type="ECO:0000313" key="1">
    <source>
        <dbReference type="EMBL" id="MFN2976953.1"/>
    </source>
</evidence>
<organism evidence="1 2">
    <name type="scientific">Terriglobus aquaticus</name>
    <dbReference type="NCBI Taxonomy" id="940139"/>
    <lineage>
        <taxon>Bacteria</taxon>
        <taxon>Pseudomonadati</taxon>
        <taxon>Acidobacteriota</taxon>
        <taxon>Terriglobia</taxon>
        <taxon>Terriglobales</taxon>
        <taxon>Acidobacteriaceae</taxon>
        <taxon>Terriglobus</taxon>
    </lineage>
</organism>
<reference evidence="1 2" key="1">
    <citation type="submission" date="2024-12" db="EMBL/GenBank/DDBJ databases">
        <authorList>
            <person name="Lee Y."/>
        </authorList>
    </citation>
    <scope>NUCLEOTIDE SEQUENCE [LARGE SCALE GENOMIC DNA]</scope>
    <source>
        <strain evidence="1 2">03SUJ4</strain>
    </source>
</reference>
<accession>A0ABW9KNM4</accession>
<dbReference type="RefSeq" id="WP_263414869.1">
    <property type="nucleotide sequence ID" value="NZ_BAABBH010000001.1"/>
</dbReference>
<protein>
    <submittedName>
        <fullName evidence="1">Ferritin-like domain-containing protein</fullName>
    </submittedName>
</protein>
<dbReference type="Pfam" id="PF13668">
    <property type="entry name" value="Ferritin_2"/>
    <property type="match status" value="1"/>
</dbReference>
<dbReference type="InterPro" id="IPR006311">
    <property type="entry name" value="TAT_signal"/>
</dbReference>
<dbReference type="PROSITE" id="PS51318">
    <property type="entry name" value="TAT"/>
    <property type="match status" value="1"/>
</dbReference>
<proteinExistence type="predicted"/>
<evidence type="ECO:0000313" key="2">
    <source>
        <dbReference type="Proteomes" id="UP001634747"/>
    </source>
</evidence>
<comment type="caution">
    <text evidence="1">The sequence shown here is derived from an EMBL/GenBank/DDBJ whole genome shotgun (WGS) entry which is preliminary data.</text>
</comment>
<dbReference type="EMBL" id="JBJYXY010000001">
    <property type="protein sequence ID" value="MFN2976953.1"/>
    <property type="molecule type" value="Genomic_DNA"/>
</dbReference>
<dbReference type="PANTHER" id="PTHR31694">
    <property type="entry name" value="DESICCATION-LIKE PROTEIN"/>
    <property type="match status" value="1"/>
</dbReference>
<dbReference type="InterPro" id="IPR052965">
    <property type="entry name" value="Pigment-catalase-like"/>
</dbReference>
<sequence>MPEDVSVNETAMKQPRWSRRSFLAGTGVGVASALASGAAVMGCGSTAPYVDAAGQSDANILNFALNLEYLEATFYSYLVTGKDIDGGQTGGGPTPQNPPPQITFPNQQTADLFAEIAFDEFSHVQALRSVLNSLAIQRPLINFAALAAVSQSNYLQIARLFEDVGVTAYAGAAGALTSVNVTAASQILAVEGFHAGALRLLAIQQNLPYPSTLAGYVPADGYDIIPADPGTVALASAGPTAAKGGFFATQAQGTQGQTNTYNGFAFQRSTSQVLAILYGSATTGTAKGGFFPNGVNGAITTV</sequence>
<gene>
    <name evidence="1" type="ORF">ACK2TP_14375</name>
</gene>